<name>A0A840TTK8_9BACT</name>
<dbReference type="Gene3D" id="1.25.40.390">
    <property type="match status" value="1"/>
</dbReference>
<evidence type="ECO:0000313" key="9">
    <source>
        <dbReference type="EMBL" id="MBB5283019.1"/>
    </source>
</evidence>
<evidence type="ECO:0000259" key="8">
    <source>
        <dbReference type="Pfam" id="PF14322"/>
    </source>
</evidence>
<dbReference type="RefSeq" id="WP_184172056.1">
    <property type="nucleotide sequence ID" value="NZ_JACHGF010000002.1"/>
</dbReference>
<organism evidence="9 10">
    <name type="scientific">Rhabdobacter roseus</name>
    <dbReference type="NCBI Taxonomy" id="1655419"/>
    <lineage>
        <taxon>Bacteria</taxon>
        <taxon>Pseudomonadati</taxon>
        <taxon>Bacteroidota</taxon>
        <taxon>Cytophagia</taxon>
        <taxon>Cytophagales</taxon>
        <taxon>Cytophagaceae</taxon>
        <taxon>Rhabdobacter</taxon>
    </lineage>
</organism>
<dbReference type="PROSITE" id="PS51257">
    <property type="entry name" value="PROKAR_LIPOPROTEIN"/>
    <property type="match status" value="1"/>
</dbReference>
<evidence type="ECO:0008006" key="11">
    <source>
        <dbReference type="Google" id="ProtNLM"/>
    </source>
</evidence>
<evidence type="ECO:0000313" key="10">
    <source>
        <dbReference type="Proteomes" id="UP000557307"/>
    </source>
</evidence>
<proteinExistence type="inferred from homology"/>
<reference evidence="9 10" key="1">
    <citation type="submission" date="2020-08" db="EMBL/GenBank/DDBJ databases">
        <title>Genomic Encyclopedia of Type Strains, Phase IV (KMG-IV): sequencing the most valuable type-strain genomes for metagenomic binning, comparative biology and taxonomic classification.</title>
        <authorList>
            <person name="Goeker M."/>
        </authorList>
    </citation>
    <scope>NUCLEOTIDE SEQUENCE [LARGE SCALE GENOMIC DNA]</scope>
    <source>
        <strain evidence="9 10">DSM 105074</strain>
    </source>
</reference>
<dbReference type="Proteomes" id="UP000557307">
    <property type="component" value="Unassembled WGS sequence"/>
</dbReference>
<evidence type="ECO:0000256" key="6">
    <source>
        <dbReference type="SAM" id="SignalP"/>
    </source>
</evidence>
<comment type="similarity">
    <text evidence="2">Belongs to the SusD family.</text>
</comment>
<evidence type="ECO:0000256" key="2">
    <source>
        <dbReference type="ARBA" id="ARBA00006275"/>
    </source>
</evidence>
<evidence type="ECO:0000256" key="4">
    <source>
        <dbReference type="ARBA" id="ARBA00023136"/>
    </source>
</evidence>
<gene>
    <name evidence="9" type="ORF">HNQ92_001145</name>
</gene>
<dbReference type="InterPro" id="IPR033985">
    <property type="entry name" value="SusD-like_N"/>
</dbReference>
<protein>
    <recommendedName>
        <fullName evidence="11">RagB/SusD family nutrient uptake outer membrane protein</fullName>
    </recommendedName>
</protein>
<dbReference type="Pfam" id="PF07980">
    <property type="entry name" value="SusD_RagB"/>
    <property type="match status" value="1"/>
</dbReference>
<feature type="signal peptide" evidence="6">
    <location>
        <begin position="1"/>
        <end position="19"/>
    </location>
</feature>
<evidence type="ECO:0000256" key="1">
    <source>
        <dbReference type="ARBA" id="ARBA00004442"/>
    </source>
</evidence>
<dbReference type="CDD" id="cd08977">
    <property type="entry name" value="SusD"/>
    <property type="match status" value="1"/>
</dbReference>
<dbReference type="EMBL" id="JACHGF010000002">
    <property type="protein sequence ID" value="MBB5283019.1"/>
    <property type="molecule type" value="Genomic_DNA"/>
</dbReference>
<comment type="caution">
    <text evidence="9">The sequence shown here is derived from an EMBL/GenBank/DDBJ whole genome shotgun (WGS) entry which is preliminary data.</text>
</comment>
<feature type="domain" description="RagB/SusD" evidence="7">
    <location>
        <begin position="328"/>
        <end position="485"/>
    </location>
</feature>
<dbReference type="InterPro" id="IPR011990">
    <property type="entry name" value="TPR-like_helical_dom_sf"/>
</dbReference>
<dbReference type="Pfam" id="PF14322">
    <property type="entry name" value="SusD-like_3"/>
    <property type="match status" value="1"/>
</dbReference>
<keyword evidence="5" id="KW-0998">Cell outer membrane</keyword>
<feature type="domain" description="SusD-like N-terminal" evidence="8">
    <location>
        <begin position="30"/>
        <end position="211"/>
    </location>
</feature>
<dbReference type="InterPro" id="IPR012944">
    <property type="entry name" value="SusD_RagB_dom"/>
</dbReference>
<sequence>MKRSILFLFMSLLAGCSQLDLVPVSQRSVASFYQTPTQVNQALMGAYNGLRHAQVRQQYSYMLTESRSDNAFQSLDYNDGNTSRFTETSLLPILYTAWSDFYNKIQFCNKILEEMVKIEIPEAEARQYEGEAKFIRALLYFDLVRLWGPVPLVTTSLTIDQGYRVTRNSAEEIYQQIERDLTDAMNLLPETYNAANTGRATRWAAQAYLGKTLVYQSGYPLKKNRWAEAATLLKGVIDSGRFTFFENFADIFKYEHESGRQAVFSLLFKAGVQGEGNPFPTRNAPNFVSRDVVPFGGSPFQLFLSDDLIKSFEPGDRRKEATIQSEWRNNANATITTMPFSKKYLNGPVVAASDWEIDWIALRYDDVLMLYAEALNEQAYVANGEAFEILNKIRQRAGLAPKTAAEVPNQAQYRLWMEQERRHEFAFENQRWFDLVRTDRALDVMKPFLRTYAQEGNFQSKDRYFYPVPQSVIDVNSNITQNPGYN</sequence>
<dbReference type="AlphaFoldDB" id="A0A840TTK8"/>
<keyword evidence="4" id="KW-0472">Membrane</keyword>
<evidence type="ECO:0000259" key="7">
    <source>
        <dbReference type="Pfam" id="PF07980"/>
    </source>
</evidence>
<evidence type="ECO:0000256" key="3">
    <source>
        <dbReference type="ARBA" id="ARBA00022729"/>
    </source>
</evidence>
<accession>A0A840TTK8</accession>
<keyword evidence="10" id="KW-1185">Reference proteome</keyword>
<evidence type="ECO:0000256" key="5">
    <source>
        <dbReference type="ARBA" id="ARBA00023237"/>
    </source>
</evidence>
<dbReference type="SUPFAM" id="SSF48452">
    <property type="entry name" value="TPR-like"/>
    <property type="match status" value="1"/>
</dbReference>
<feature type="chain" id="PRO_5032859110" description="RagB/SusD family nutrient uptake outer membrane protein" evidence="6">
    <location>
        <begin position="20"/>
        <end position="486"/>
    </location>
</feature>
<comment type="subcellular location">
    <subcellularLocation>
        <location evidence="1">Cell outer membrane</location>
    </subcellularLocation>
</comment>
<keyword evidence="3 6" id="KW-0732">Signal</keyword>
<dbReference type="GO" id="GO:0009279">
    <property type="term" value="C:cell outer membrane"/>
    <property type="evidence" value="ECO:0007669"/>
    <property type="project" value="UniProtKB-SubCell"/>
</dbReference>